<dbReference type="HOGENOM" id="CLU_034451_0_0_1"/>
<evidence type="ECO:0000313" key="2">
    <source>
        <dbReference type="EMBL" id="EPE33797.1"/>
    </source>
</evidence>
<dbReference type="AlphaFoldDB" id="S3D5T7"/>
<dbReference type="InterPro" id="IPR010520">
    <property type="entry name" value="FrsA-like"/>
</dbReference>
<dbReference type="Gene3D" id="1.20.1440.110">
    <property type="entry name" value="acylaminoacyl peptidase"/>
    <property type="match status" value="1"/>
</dbReference>
<dbReference type="PANTHER" id="PTHR22946">
    <property type="entry name" value="DIENELACTONE HYDROLASE DOMAIN-CONTAINING PROTEIN-RELATED"/>
    <property type="match status" value="1"/>
</dbReference>
<proteinExistence type="predicted"/>
<dbReference type="SUPFAM" id="SSF53474">
    <property type="entry name" value="alpha/beta-Hydrolases"/>
    <property type="match status" value="1"/>
</dbReference>
<dbReference type="Pfam" id="PF06500">
    <property type="entry name" value="FrsA-like"/>
    <property type="match status" value="1"/>
</dbReference>
<protein>
    <submittedName>
        <fullName evidence="2">Alpha/beta-Hydrolase</fullName>
    </submittedName>
</protein>
<gene>
    <name evidence="2" type="ORF">GLAREA_06810</name>
</gene>
<dbReference type="GO" id="GO:0016787">
    <property type="term" value="F:hydrolase activity"/>
    <property type="evidence" value="ECO:0007669"/>
    <property type="project" value="UniProtKB-KW"/>
</dbReference>
<dbReference type="RefSeq" id="XP_008078949.1">
    <property type="nucleotide sequence ID" value="XM_008080758.1"/>
</dbReference>
<dbReference type="InterPro" id="IPR029058">
    <property type="entry name" value="AB_hydrolase_fold"/>
</dbReference>
<keyword evidence="1 2" id="KW-0378">Hydrolase</keyword>
<evidence type="ECO:0000313" key="3">
    <source>
        <dbReference type="Proteomes" id="UP000016922"/>
    </source>
</evidence>
<accession>S3D5T7</accession>
<dbReference type="GeneID" id="19465863"/>
<dbReference type="KEGG" id="glz:GLAREA_06810"/>
<dbReference type="Gene3D" id="3.40.50.1820">
    <property type="entry name" value="alpha/beta hydrolase"/>
    <property type="match status" value="1"/>
</dbReference>
<dbReference type="EMBL" id="KE145357">
    <property type="protein sequence ID" value="EPE33797.1"/>
    <property type="molecule type" value="Genomic_DNA"/>
</dbReference>
<dbReference type="Proteomes" id="UP000016922">
    <property type="component" value="Unassembled WGS sequence"/>
</dbReference>
<dbReference type="PANTHER" id="PTHR22946:SF13">
    <property type="entry name" value="ALPHA_BETA HYDROLASE PSOB"/>
    <property type="match status" value="1"/>
</dbReference>
<organism evidence="2 3">
    <name type="scientific">Glarea lozoyensis (strain ATCC 20868 / MF5171)</name>
    <dbReference type="NCBI Taxonomy" id="1116229"/>
    <lineage>
        <taxon>Eukaryota</taxon>
        <taxon>Fungi</taxon>
        <taxon>Dikarya</taxon>
        <taxon>Ascomycota</taxon>
        <taxon>Pezizomycotina</taxon>
        <taxon>Leotiomycetes</taxon>
        <taxon>Helotiales</taxon>
        <taxon>Helotiaceae</taxon>
        <taxon>Glarea</taxon>
    </lineage>
</organism>
<dbReference type="OMA" id="SMGAYYS"/>
<reference evidence="2 3" key="1">
    <citation type="journal article" date="2013" name="BMC Genomics">
        <title>Genomics-driven discovery of the pneumocandin biosynthetic gene cluster in the fungus Glarea lozoyensis.</title>
        <authorList>
            <person name="Chen L."/>
            <person name="Yue Q."/>
            <person name="Zhang X."/>
            <person name="Xiang M."/>
            <person name="Wang C."/>
            <person name="Li S."/>
            <person name="Che Y."/>
            <person name="Ortiz-Lopez F.J."/>
            <person name="Bills G.F."/>
            <person name="Liu X."/>
            <person name="An Z."/>
        </authorList>
    </citation>
    <scope>NUCLEOTIDE SEQUENCE [LARGE SCALE GENOMIC DNA]</scope>
    <source>
        <strain evidence="3">ATCC 20868 / MF5171</strain>
    </source>
</reference>
<keyword evidence="3" id="KW-1185">Reference proteome</keyword>
<sequence length="428" mass="48625">MFQFFKSEFFNFEFVRLLGTAPYNGAEISECLDVAVEITDEDPESWYRAWYKQGEKAELHAVEAARNGDVIAARSAYLRASNYFRASQYMFNDRPESPDSRIIPIANRSISNFRHSIKLMDIDVHVLEIPYEGHKLPGYLYLPPLSKRLPGKIPILINCGGADSIQEELYYIYPSGGPVRGYAVITFEGPGQGIVLRRDKLRMRPDWEVVTSSVLDYLQEFSLRNPAIELDLDRIAIAGASMGAYYALRGASDVRVKACVSVDPFYDLFDLATTRMPPAFIKAWLSGWLSDNFFNQTWRFLSRFSYQLKWELTHVMWIFGLPSAALGMREMQQYTLRLKDGGEFLDHVKCPVLVTGAAHTIYTKPEISTDMIFATLNNSKGRNVQKWVAKAPGDGGLQAKVGAYGLSQERTFQFLDEVFLVKRTDLTK</sequence>
<dbReference type="InterPro" id="IPR050261">
    <property type="entry name" value="FrsA_esterase"/>
</dbReference>
<name>S3D5T7_GLAL2</name>
<dbReference type="OrthoDB" id="249703at2759"/>
<dbReference type="eggNOG" id="ENOG502QPTG">
    <property type="taxonomic scope" value="Eukaryota"/>
</dbReference>
<evidence type="ECO:0000256" key="1">
    <source>
        <dbReference type="ARBA" id="ARBA00022801"/>
    </source>
</evidence>